<feature type="region of interest" description="Disordered" evidence="1">
    <location>
        <begin position="888"/>
        <end position="911"/>
    </location>
</feature>
<sequence length="2925" mass="330417">MADSSEKTLDQRALEIRNAMADSQSSELNENNLQDSSSDAELFDSDLGEDNALKKDDDDESIATPKTSRSASENDENENIAQSASSKANTDEVSKRETSTENTDIINVNPYNAAEHRDDNQQTTLSNETKSTQNKTIKQAVKANFISSSSSSSSSSSESGFEHVKRLEVEEHASNNENQHELDITSYYATLPSIFDQSSDIYTTSSNVIEHKSLNQPMFGSFTFSNNTADPFINAAFVSSEEPLSSSIKTSDNRLDDMFYDNKNELNNQNETISQNELIDTNLNNLSCSNLFQIINDINALSTSSRYSLTELDENLKNNNNREEENPINHNVDINDDDNTPSQNSDDIDLDIEDDFDNIPVRHSLTISKKINGHNDLLHSHDHEPTIDFSVLTIAQEEIEDENYTNGFDLGEPIALSQSPYASEHYSELNDYSSTLIPSQLRINKSNILTGNSIRDIDDEEEDVDDYDLKVLSLSSMSKSSSMNLSFGSESSSDSLNQAETIDINSNEKLIEDDDDVMTWNDENILTSSLKNTIKDISPPNIRLNDNVSFMDSSKTPSECSERLSIGYQDEKGSDYELTDSEGIDYDPLDDQHSTGSLQEAFANDEFNTDKRHDSLVESTKQISKITDISKTDDIHFTNSSHSDTRLIIRDDDLPITYISSARSPISDYNDSDLKLEVHLEDDTNLSQQLSSSLPSIMSSSFSSTSSELSNIDDSLTHHNMEQDNSIIVAMDADEIDDNNESFGSTNYSEPRIVYPSYHNDVIENDSLEHESNDRVMAPMATTEFEDDSNISRIEPNDVSTIDMLKQQYMSENTVFKNLLLTRSLSPSNSNYFTDLRNISRTAGIVQDVLNLRNLITEHENDDEFVAVMHNPTMFEEILHNNDIQQIQTNNDNENNGDKNSIQKSELPTQENRDLLNSVSTNEFPSTYNNVTDSHNEISYTTTVLSYTTNENDSDTNDRHKSITTIVNNSTEEKIENETDNNSNNNDNINSKNSIEQLVSIFNAIRSQLDMDLNENNSSSDDDDDLLQTLAKIHSINENVNRTLVEKELKRHGDDILFGIKTDAQTSTANLFPDRQRDIKHVKVQQTLDQKEENVIFNDKNLKQPLSSPLLEQGKNNPENHFFKLNEYQFILSHNDNHYNTNVLNTEKKEENANIKRKQQNEENKLFDNSSLLTSHTGDAIKEKKTETFLQGDINDEDRKEKYILFTNQINSDVEDDDIKKQDVFSHEPQQQQRKQNIEEKEEKNITSKYLQSNNNNTNNDSSTSTSFIPFGPVDTITTAVFSSANVSDKHLKLNEISDNNTSNTFTNIKNHIMDTSSDTSTIIHNESQQSTEGVLQIPSAVMLNPSNNKTVTHLNDDDVFVESKYADVQQFPMRSNFLPSTVKEQSPTVQNSDDDSSVQKSINDLDTLWNQTLSYLPDTKQSNHTKNENPFETFTVNNNPFSSSPWNDIFQTTTETKQPNEINDINQWLDYTDDERKKSDETQSSSMPSMIHHANNSLLLDFSDADNSKQVNNTVHQLNEHSIDPFSLNLNFNSNQLVDELEKTFGEQDEIFNEHSRKTDEYISTVKDKQDDFPSLIKTNKSDHVEKIDSSSDAITQVNPINKDVTISSLVIQPTDKTQKVEQTTTIIEPILTPHRNPTTSHESTITPISEQNERLTSSDVSTITHLKEDHGTHIANTIESDNYFESQSDNDKNYSPQHNMKKNIFDEIESQNFNNNSYGLAWNTVLEGSKQTTSTINPFDDTVKLSDDMLNQKTPNEMYDHQKLIELPSTEAFTWEALFNDTNDTKSITSNLIDSLDQLPDDTTIGLSDIVDWHVKNKSVEQPLLNYIDLHSQLKDTDNIQTILDWHQTNNSILKTDSALSLNNYLNWLTKHLDENILLDKKQDTVPNSDLYEETNNLANIILQHQNMTPSVKDTIDSKRNIQNLSNNVEWHDEKVDNLYGIVESHIREPSAHQLQYQHDNPYDSKSDDDDQDVVYSYDINENSFNEVSNTDSHSRSTDAVEFDELVKLDSPEQFQKNHSSENLTSIMDSTSQLQLHESHNLFTIDESDLDNDSGLRNQALDENVLVEPQYVEVQQSSKIDNLHSIVSAHQNLPEKMVPIDNLTTIMRSVQNINTSKASTDYFTTSVDEHNHLAENMFAEPIENISSIGEQIYTNNLPTTTTSENDLKINNIASILQQIHTRQMETSSLEKPTIENLTNNTTEDNHLLPHETNLLEKFDSNKSPVIDDLTSLLKSEKMHRLDDSVLSDNLTSIMQSMIVLNEVSDDIDNKKTIQDSDIPLQQPDSEQYRIVVDKLVSDTLQTAYSEVSKDVSIENLVSIVIANNNIFSNHIPVEHLAQIIQQVKSQQQPLISSTELHILDDEELSNMRKDDHALPTNSNEMNVSQNLDPFDPKFSTPWNNFTTVSQDPFENSLATHPEHSSDPWKYDNSNNQLESAAVVDPMSFFTNTVDFTDDNFIQPLDQNMTDILANYLPISSGQQHSNNSLNHSSTPIDKLNRTTTPTDEDDSFSDFKARLPVDQLGTKMKYSFTAPVIDDSADESSTYDDQSVKKNEIGAAADDQVLKTPNQSEIIHSQTDKIQTIDSDDTDSDDQQPTDFEISGSDYPLNADAEDFTSVKSNLNQQSSPNKDDAWTTNNEQKTQKTLLLGDEPWELDLPSTKSPSTPQLQKTTDPHTNFFMDTFNPTNKSPTPSASTEDSKTAAALDDVEEQDDYDNYFKSINAAKHDQQLPLKTVRFDDNVENRPITPKDSLEATSSSSSSSSDVSADNEVDINSPSDLHDADRITYHMENIPSVTNGKDEIIEMNRFDKERMSDQYLSKKTPTEPLHETTEITATNIYRTNTESSSDEEVETKPSTVSKVNIHKPSDDISLTQLPLSISNDDSKEQIQQRVYSDNTANITPATVPDVQNRRNTDSTPGLISESGK</sequence>
<feature type="region of interest" description="Disordered" evidence="1">
    <location>
        <begin position="1"/>
        <end position="136"/>
    </location>
</feature>
<feature type="compositionally biased region" description="Polar residues" evidence="1">
    <location>
        <begin position="2888"/>
        <end position="2901"/>
    </location>
</feature>
<feature type="compositionally biased region" description="Polar residues" evidence="1">
    <location>
        <begin position="2682"/>
        <end position="2695"/>
    </location>
</feature>
<comment type="caution">
    <text evidence="2">The sequence shown here is derived from an EMBL/GenBank/DDBJ whole genome shotgun (WGS) entry which is preliminary data.</text>
</comment>
<feature type="compositionally biased region" description="Polar residues" evidence="1">
    <location>
        <begin position="2658"/>
        <end position="2674"/>
    </location>
</feature>
<evidence type="ECO:0000313" key="4">
    <source>
        <dbReference type="Proteomes" id="UP000663829"/>
    </source>
</evidence>
<evidence type="ECO:0000313" key="2">
    <source>
        <dbReference type="EMBL" id="CAF0891786.1"/>
    </source>
</evidence>
<protein>
    <submittedName>
        <fullName evidence="2">Uncharacterized protein</fullName>
    </submittedName>
</protein>
<feature type="compositionally biased region" description="Low complexity" evidence="1">
    <location>
        <begin position="2481"/>
        <end position="2491"/>
    </location>
</feature>
<feature type="region of interest" description="Disordered" evidence="1">
    <location>
        <begin position="317"/>
        <end position="346"/>
    </location>
</feature>
<accession>A0A813YYQ9</accession>
<feature type="region of interest" description="Disordered" evidence="1">
    <location>
        <begin position="2481"/>
        <end position="2512"/>
    </location>
</feature>
<feature type="region of interest" description="Disordered" evidence="1">
    <location>
        <begin position="2556"/>
        <end position="2610"/>
    </location>
</feature>
<feature type="compositionally biased region" description="Polar residues" evidence="1">
    <location>
        <begin position="21"/>
        <end position="39"/>
    </location>
</feature>
<feature type="region of interest" description="Disordered" evidence="1">
    <location>
        <begin position="972"/>
        <end position="991"/>
    </location>
</feature>
<feature type="region of interest" description="Disordered" evidence="1">
    <location>
        <begin position="1224"/>
        <end position="1243"/>
    </location>
</feature>
<proteinExistence type="predicted"/>
<feature type="compositionally biased region" description="Polar residues" evidence="1">
    <location>
        <begin position="79"/>
        <end position="88"/>
    </location>
</feature>
<dbReference type="Proteomes" id="UP000663829">
    <property type="component" value="Unassembled WGS sequence"/>
</dbReference>
<feature type="compositionally biased region" description="Low complexity" evidence="1">
    <location>
        <begin position="888"/>
        <end position="902"/>
    </location>
</feature>
<feature type="region of interest" description="Disordered" evidence="1">
    <location>
        <begin position="2733"/>
        <end position="2780"/>
    </location>
</feature>
<dbReference type="EMBL" id="CAJOBC010001393">
    <property type="protein sequence ID" value="CAF3675930.1"/>
    <property type="molecule type" value="Genomic_DNA"/>
</dbReference>
<dbReference type="Proteomes" id="UP000681722">
    <property type="component" value="Unassembled WGS sequence"/>
</dbReference>
<feature type="region of interest" description="Disordered" evidence="1">
    <location>
        <begin position="2652"/>
        <end position="2702"/>
    </location>
</feature>
<evidence type="ECO:0000313" key="3">
    <source>
        <dbReference type="EMBL" id="CAF3675930.1"/>
    </source>
</evidence>
<name>A0A813YYQ9_9BILA</name>
<evidence type="ECO:0000256" key="1">
    <source>
        <dbReference type="SAM" id="MobiDB-lite"/>
    </source>
</evidence>
<feature type="compositionally biased region" description="Polar residues" evidence="1">
    <location>
        <begin position="1381"/>
        <end position="1392"/>
    </location>
</feature>
<feature type="compositionally biased region" description="Low complexity" evidence="1">
    <location>
        <begin position="980"/>
        <end position="991"/>
    </location>
</feature>
<feature type="region of interest" description="Disordered" evidence="1">
    <location>
        <begin position="2883"/>
        <end position="2925"/>
    </location>
</feature>
<keyword evidence="4" id="KW-1185">Reference proteome</keyword>
<feature type="compositionally biased region" description="Polar residues" evidence="1">
    <location>
        <begin position="100"/>
        <end position="110"/>
    </location>
</feature>
<dbReference type="EMBL" id="CAJNOQ010001393">
    <property type="protein sequence ID" value="CAF0891786.1"/>
    <property type="molecule type" value="Genomic_DNA"/>
</dbReference>
<feature type="region of interest" description="Disordered" evidence="1">
    <location>
        <begin position="2841"/>
        <end position="2866"/>
    </location>
</feature>
<feature type="compositionally biased region" description="Basic and acidic residues" evidence="1">
    <location>
        <begin position="89"/>
        <end position="99"/>
    </location>
</feature>
<feature type="compositionally biased region" description="Polar residues" evidence="1">
    <location>
        <begin position="121"/>
        <end position="136"/>
    </location>
</feature>
<feature type="region of interest" description="Disordered" evidence="1">
    <location>
        <begin position="1381"/>
        <end position="1400"/>
    </location>
</feature>
<reference evidence="2" key="1">
    <citation type="submission" date="2021-02" db="EMBL/GenBank/DDBJ databases">
        <authorList>
            <person name="Nowell W R."/>
        </authorList>
    </citation>
    <scope>NUCLEOTIDE SEQUENCE</scope>
</reference>
<organism evidence="2 4">
    <name type="scientific">Didymodactylos carnosus</name>
    <dbReference type="NCBI Taxonomy" id="1234261"/>
    <lineage>
        <taxon>Eukaryota</taxon>
        <taxon>Metazoa</taxon>
        <taxon>Spiralia</taxon>
        <taxon>Gnathifera</taxon>
        <taxon>Rotifera</taxon>
        <taxon>Eurotatoria</taxon>
        <taxon>Bdelloidea</taxon>
        <taxon>Philodinida</taxon>
        <taxon>Philodinidae</taxon>
        <taxon>Didymodactylos</taxon>
    </lineage>
</organism>
<dbReference type="OrthoDB" id="10056664at2759"/>
<gene>
    <name evidence="2" type="ORF">GPM918_LOCUS8162</name>
    <name evidence="3" type="ORF">SRO942_LOCUS8162</name>
</gene>
<feature type="compositionally biased region" description="Polar residues" evidence="1">
    <location>
        <begin position="2565"/>
        <end position="2575"/>
    </location>
</feature>
<feature type="compositionally biased region" description="Acidic residues" evidence="1">
    <location>
        <begin position="2584"/>
        <end position="2594"/>
    </location>
</feature>
<feature type="compositionally biased region" description="Basic and acidic residues" evidence="1">
    <location>
        <begin position="1"/>
        <end position="15"/>
    </location>
</feature>
<feature type="region of interest" description="Disordered" evidence="1">
    <location>
        <begin position="2409"/>
        <end position="2430"/>
    </location>
</feature>
<feature type="compositionally biased region" description="Basic and acidic residues" evidence="1">
    <location>
        <begin position="317"/>
        <end position="327"/>
    </location>
</feature>
<feature type="compositionally biased region" description="Basic and acidic residues" evidence="1">
    <location>
        <begin position="2418"/>
        <end position="2427"/>
    </location>
</feature>